<proteinExistence type="predicted"/>
<feature type="domain" description="Response regulatory" evidence="2">
    <location>
        <begin position="2"/>
        <end position="116"/>
    </location>
</feature>
<protein>
    <submittedName>
        <fullName evidence="3">Response regulator</fullName>
    </submittedName>
</protein>
<organism evidence="3 4">
    <name type="scientific">Thiorhodococcus fuscus</name>
    <dbReference type="NCBI Taxonomy" id="527200"/>
    <lineage>
        <taxon>Bacteria</taxon>
        <taxon>Pseudomonadati</taxon>
        <taxon>Pseudomonadota</taxon>
        <taxon>Gammaproteobacteria</taxon>
        <taxon>Chromatiales</taxon>
        <taxon>Chromatiaceae</taxon>
        <taxon>Thiorhodococcus</taxon>
    </lineage>
</organism>
<evidence type="ECO:0000256" key="1">
    <source>
        <dbReference type="PROSITE-ProRule" id="PRU00169"/>
    </source>
</evidence>
<dbReference type="SMART" id="SM00448">
    <property type="entry name" value="REC"/>
    <property type="match status" value="1"/>
</dbReference>
<comment type="caution">
    <text evidence="3">The sequence shown here is derived from an EMBL/GenBank/DDBJ whole genome shotgun (WGS) entry which is preliminary data.</text>
</comment>
<accession>A0ABW4Y718</accession>
<evidence type="ECO:0000313" key="3">
    <source>
        <dbReference type="EMBL" id="MFD2111485.1"/>
    </source>
</evidence>
<keyword evidence="1" id="KW-0597">Phosphoprotein</keyword>
<dbReference type="SUPFAM" id="SSF52172">
    <property type="entry name" value="CheY-like"/>
    <property type="match status" value="1"/>
</dbReference>
<dbReference type="Pfam" id="PF00072">
    <property type="entry name" value="Response_reg"/>
    <property type="match status" value="1"/>
</dbReference>
<dbReference type="InterPro" id="IPR011006">
    <property type="entry name" value="CheY-like_superfamily"/>
</dbReference>
<dbReference type="Proteomes" id="UP001597337">
    <property type="component" value="Unassembled WGS sequence"/>
</dbReference>
<evidence type="ECO:0000313" key="4">
    <source>
        <dbReference type="Proteomes" id="UP001597337"/>
    </source>
</evidence>
<gene>
    <name evidence="3" type="ORF">ACFSJC_06505</name>
</gene>
<dbReference type="EMBL" id="JBHUHX010000013">
    <property type="protein sequence ID" value="MFD2111485.1"/>
    <property type="molecule type" value="Genomic_DNA"/>
</dbReference>
<keyword evidence="4" id="KW-1185">Reference proteome</keyword>
<reference evidence="4" key="1">
    <citation type="journal article" date="2019" name="Int. J. Syst. Evol. Microbiol.">
        <title>The Global Catalogue of Microorganisms (GCM) 10K type strain sequencing project: providing services to taxonomists for standard genome sequencing and annotation.</title>
        <authorList>
            <consortium name="The Broad Institute Genomics Platform"/>
            <consortium name="The Broad Institute Genome Sequencing Center for Infectious Disease"/>
            <person name="Wu L."/>
            <person name="Ma J."/>
        </authorList>
    </citation>
    <scope>NUCLEOTIDE SEQUENCE [LARGE SCALE GENOMIC DNA]</scope>
    <source>
        <strain evidence="4">KACC 12597</strain>
    </source>
</reference>
<dbReference type="RefSeq" id="WP_386024883.1">
    <property type="nucleotide sequence ID" value="NZ_JBHUHX010000013.1"/>
</dbReference>
<dbReference type="InterPro" id="IPR001789">
    <property type="entry name" value="Sig_transdc_resp-reg_receiver"/>
</dbReference>
<feature type="modified residue" description="4-aspartylphosphate" evidence="1">
    <location>
        <position position="53"/>
    </location>
</feature>
<dbReference type="PROSITE" id="PS50110">
    <property type="entry name" value="RESPONSE_REGULATORY"/>
    <property type="match status" value="1"/>
</dbReference>
<sequence length="133" mass="15103">MRLLIVDDSLVVWRRLFDMLKDLSDVSFLAYSRNLSEARHYLAGFGPDLLVLDISLPDGSGLDLLQDVRLRGLGTKVAIFSNLSELRGVSLDLGADWYFDKSMDYPQLLSLIEDRAYWAKQHIGRDGVNHAEF</sequence>
<name>A0ABW4Y718_9GAMM</name>
<evidence type="ECO:0000259" key="2">
    <source>
        <dbReference type="PROSITE" id="PS50110"/>
    </source>
</evidence>
<dbReference type="Gene3D" id="3.40.50.2300">
    <property type="match status" value="1"/>
</dbReference>